<dbReference type="EMBL" id="HACG01032590">
    <property type="protein sequence ID" value="CEK79455.1"/>
    <property type="molecule type" value="Transcribed_RNA"/>
</dbReference>
<protein>
    <submittedName>
        <fullName evidence="1">Uncharacterized protein</fullName>
    </submittedName>
</protein>
<sequence length="70" mass="7830">RIDFKVSPYDLDSSSEIACHLTRALKQSTNSIASATILEITDKNSPLNITTVWIQTHYLYDAQQIATETS</sequence>
<name>A0A0B7AHV0_9EUPU</name>
<dbReference type="AlphaFoldDB" id="A0A0B7AHV0"/>
<proteinExistence type="predicted"/>
<evidence type="ECO:0000313" key="1">
    <source>
        <dbReference type="EMBL" id="CEK79455.1"/>
    </source>
</evidence>
<organism evidence="1">
    <name type="scientific">Arion vulgaris</name>
    <dbReference type="NCBI Taxonomy" id="1028688"/>
    <lineage>
        <taxon>Eukaryota</taxon>
        <taxon>Metazoa</taxon>
        <taxon>Spiralia</taxon>
        <taxon>Lophotrochozoa</taxon>
        <taxon>Mollusca</taxon>
        <taxon>Gastropoda</taxon>
        <taxon>Heterobranchia</taxon>
        <taxon>Euthyneura</taxon>
        <taxon>Panpulmonata</taxon>
        <taxon>Eupulmonata</taxon>
        <taxon>Stylommatophora</taxon>
        <taxon>Helicina</taxon>
        <taxon>Arionoidea</taxon>
        <taxon>Arionidae</taxon>
        <taxon>Arion</taxon>
    </lineage>
</organism>
<feature type="non-terminal residue" evidence="1">
    <location>
        <position position="1"/>
    </location>
</feature>
<reference evidence="1" key="1">
    <citation type="submission" date="2014-12" db="EMBL/GenBank/DDBJ databases">
        <title>Insight into the proteome of Arion vulgaris.</title>
        <authorList>
            <person name="Aradska J."/>
            <person name="Bulat T."/>
            <person name="Smidak R."/>
            <person name="Sarate P."/>
            <person name="Gangsoo J."/>
            <person name="Sialana F."/>
            <person name="Bilban M."/>
            <person name="Lubec G."/>
        </authorList>
    </citation>
    <scope>NUCLEOTIDE SEQUENCE</scope>
    <source>
        <tissue evidence="1">Skin</tissue>
    </source>
</reference>
<accession>A0A0B7AHV0</accession>
<gene>
    <name evidence="1" type="primary">ORF115574</name>
</gene>